<feature type="region of interest" description="Disordered" evidence="1">
    <location>
        <begin position="23"/>
        <end position="102"/>
    </location>
</feature>
<dbReference type="EMBL" id="JBJXBP010000005">
    <property type="protein sequence ID" value="KAL3831110.1"/>
    <property type="molecule type" value="Genomic_DNA"/>
</dbReference>
<feature type="compositionally biased region" description="Basic and acidic residues" evidence="1">
    <location>
        <begin position="89"/>
        <end position="102"/>
    </location>
</feature>
<feature type="compositionally biased region" description="Low complexity" evidence="1">
    <location>
        <begin position="27"/>
        <end position="40"/>
    </location>
</feature>
<organism evidence="2 3">
    <name type="scientific">Penstemon smallii</name>
    <dbReference type="NCBI Taxonomy" id="265156"/>
    <lineage>
        <taxon>Eukaryota</taxon>
        <taxon>Viridiplantae</taxon>
        <taxon>Streptophyta</taxon>
        <taxon>Embryophyta</taxon>
        <taxon>Tracheophyta</taxon>
        <taxon>Spermatophyta</taxon>
        <taxon>Magnoliopsida</taxon>
        <taxon>eudicotyledons</taxon>
        <taxon>Gunneridae</taxon>
        <taxon>Pentapetalae</taxon>
        <taxon>asterids</taxon>
        <taxon>lamiids</taxon>
        <taxon>Lamiales</taxon>
        <taxon>Plantaginaceae</taxon>
        <taxon>Cheloneae</taxon>
        <taxon>Penstemon</taxon>
    </lineage>
</organism>
<dbReference type="AlphaFoldDB" id="A0ABD3T2L6"/>
<accession>A0ABD3T2L6</accession>
<dbReference type="Proteomes" id="UP001634393">
    <property type="component" value="Unassembled WGS sequence"/>
</dbReference>
<proteinExistence type="predicted"/>
<evidence type="ECO:0000313" key="3">
    <source>
        <dbReference type="Proteomes" id="UP001634393"/>
    </source>
</evidence>
<protein>
    <submittedName>
        <fullName evidence="2">Uncharacterized protein</fullName>
    </submittedName>
</protein>
<name>A0ABD3T2L6_9LAMI</name>
<evidence type="ECO:0000313" key="2">
    <source>
        <dbReference type="EMBL" id="KAL3831110.1"/>
    </source>
</evidence>
<reference evidence="2 3" key="1">
    <citation type="submission" date="2024-12" db="EMBL/GenBank/DDBJ databases">
        <title>The unique morphological basis and parallel evolutionary history of personate flowers in Penstemon.</title>
        <authorList>
            <person name="Depatie T.H."/>
            <person name="Wessinger C.A."/>
        </authorList>
    </citation>
    <scope>NUCLEOTIDE SEQUENCE [LARGE SCALE GENOMIC DNA]</scope>
    <source>
        <strain evidence="2">WTNN_2</strain>
        <tissue evidence="2">Leaf</tissue>
    </source>
</reference>
<comment type="caution">
    <text evidence="2">The sequence shown here is derived from an EMBL/GenBank/DDBJ whole genome shotgun (WGS) entry which is preliminary data.</text>
</comment>
<keyword evidence="3" id="KW-1185">Reference proteome</keyword>
<feature type="compositionally biased region" description="Polar residues" evidence="1">
    <location>
        <begin position="72"/>
        <end position="88"/>
    </location>
</feature>
<evidence type="ECO:0000256" key="1">
    <source>
        <dbReference type="SAM" id="MobiDB-lite"/>
    </source>
</evidence>
<feature type="compositionally biased region" description="Basic and acidic residues" evidence="1">
    <location>
        <begin position="42"/>
        <end position="59"/>
    </location>
</feature>
<sequence length="141" mass="16144">MPVLSEAFYEQIDKIVDDCLISQKSTEQQQQQQQEQQVLENVEEHHQQQQENLPEHVDEVGVQVRGEGDVLASQTSCAPTSSKSNSNVKGKEKVVQPTDKGRQRLDLNHHDLCNLMLLLDLHKDPHQAFRLHQICCNLEQI</sequence>
<gene>
    <name evidence="2" type="ORF">ACJIZ3_019912</name>
</gene>